<dbReference type="NCBIfam" id="NF010193">
    <property type="entry name" value="PRK13672.1"/>
    <property type="match status" value="1"/>
</dbReference>
<protein>
    <recommendedName>
        <fullName evidence="1">YozE SAM-like domain-containing protein</fullName>
    </recommendedName>
</protein>
<sequence>MKSFYHFMMRYRGSGTNHTNQLANWMFHEHDFPKQATDYHTISQYLEWHSPFTKAIATFDRLWDEYQEEENHE</sequence>
<proteinExistence type="predicted"/>
<name>N4WAF4_9BACI</name>
<dbReference type="OrthoDB" id="2242851at2"/>
<evidence type="ECO:0000313" key="3">
    <source>
        <dbReference type="Proteomes" id="UP000012283"/>
    </source>
</evidence>
<keyword evidence="3" id="KW-1185">Reference proteome</keyword>
<dbReference type="AlphaFoldDB" id="N4WAF4"/>
<dbReference type="Gene3D" id="1.10.150.260">
    <property type="entry name" value="YozE SAM-like"/>
    <property type="match status" value="1"/>
</dbReference>
<dbReference type="PATRIC" id="fig|1308866.3.peg.953"/>
<dbReference type="Pfam" id="PF06855">
    <property type="entry name" value="YozE_SAM_like"/>
    <property type="match status" value="1"/>
</dbReference>
<dbReference type="EMBL" id="APML01000019">
    <property type="protein sequence ID" value="ENH97293.1"/>
    <property type="molecule type" value="Genomic_DNA"/>
</dbReference>
<dbReference type="InterPro" id="IPR036806">
    <property type="entry name" value="YozE_SAM-like_sf"/>
</dbReference>
<dbReference type="eggNOG" id="COG4479">
    <property type="taxonomic scope" value="Bacteria"/>
</dbReference>
<reference evidence="2 3" key="1">
    <citation type="submission" date="2013-03" db="EMBL/GenBank/DDBJ databases">
        <title>Draft genome sequence of Gracibacillus halophilus YIM-C55.5, a moderately halophilic and thermophilic organism from the Xiaochaidamu salt lake.</title>
        <authorList>
            <person name="Sugumar T."/>
            <person name="Polireddy D.R."/>
            <person name="Antony A."/>
            <person name="Madhava Y.R."/>
            <person name="Sivakumar N."/>
        </authorList>
    </citation>
    <scope>NUCLEOTIDE SEQUENCE [LARGE SCALE GENOMIC DNA]</scope>
    <source>
        <strain evidence="2 3">YIM-C55.5</strain>
    </source>
</reference>
<dbReference type="InterPro" id="IPR010673">
    <property type="entry name" value="UPF0346"/>
</dbReference>
<evidence type="ECO:0000259" key="1">
    <source>
        <dbReference type="Pfam" id="PF06855"/>
    </source>
</evidence>
<comment type="caution">
    <text evidence="2">The sequence shown here is derived from an EMBL/GenBank/DDBJ whole genome shotgun (WGS) entry which is preliminary data.</text>
</comment>
<organism evidence="2 3">
    <name type="scientific">Gracilibacillus halophilus YIM-C55.5</name>
    <dbReference type="NCBI Taxonomy" id="1308866"/>
    <lineage>
        <taxon>Bacteria</taxon>
        <taxon>Bacillati</taxon>
        <taxon>Bacillota</taxon>
        <taxon>Bacilli</taxon>
        <taxon>Bacillales</taxon>
        <taxon>Bacillaceae</taxon>
        <taxon>Gracilibacillus</taxon>
    </lineage>
</organism>
<dbReference type="Proteomes" id="UP000012283">
    <property type="component" value="Unassembled WGS sequence"/>
</dbReference>
<accession>N4WAF4</accession>
<feature type="domain" description="YozE SAM-like" evidence="1">
    <location>
        <begin position="3"/>
        <end position="68"/>
    </location>
</feature>
<dbReference type="STRING" id="1308866.J416_04723"/>
<dbReference type="RefSeq" id="WP_003466051.1">
    <property type="nucleotide sequence ID" value="NZ_APML01000019.1"/>
</dbReference>
<evidence type="ECO:0000313" key="2">
    <source>
        <dbReference type="EMBL" id="ENH97293.1"/>
    </source>
</evidence>
<dbReference type="PIRSF" id="PIRSF037262">
    <property type="entry name" value="UCP037262"/>
    <property type="match status" value="1"/>
</dbReference>
<gene>
    <name evidence="2" type="ORF">J416_04723</name>
</gene>
<dbReference type="InterPro" id="IPR023089">
    <property type="entry name" value="YozE_SAM-like"/>
</dbReference>
<dbReference type="SUPFAM" id="SSF140652">
    <property type="entry name" value="YozE-like"/>
    <property type="match status" value="1"/>
</dbReference>